<keyword evidence="4" id="KW-0804">Transcription</keyword>
<dbReference type="EMBL" id="JACHGF010000001">
    <property type="protein sequence ID" value="MBB5281945.1"/>
    <property type="molecule type" value="Genomic_DNA"/>
</dbReference>
<dbReference type="InterPro" id="IPR013325">
    <property type="entry name" value="RNA_pol_sigma_r2"/>
</dbReference>
<comment type="caution">
    <text evidence="7">The sequence shown here is derived from an EMBL/GenBank/DDBJ whole genome shotgun (WGS) entry which is preliminary data.</text>
</comment>
<dbReference type="InterPro" id="IPR014284">
    <property type="entry name" value="RNA_pol_sigma-70_dom"/>
</dbReference>
<dbReference type="NCBIfam" id="TIGR02937">
    <property type="entry name" value="sigma70-ECF"/>
    <property type="match status" value="1"/>
</dbReference>
<dbReference type="AlphaFoldDB" id="A0A840TG77"/>
<sequence length="182" mass="21917">MAYLTHPTQHTLHRITQGDQAAFAEIYNHYRKPALKFCTSLLKDEEEAQNMLQEVFIKIWDRRAFIKPELNFQSYLFICLRNMVFDHLKKLEKNQLLMQYYQERMEVLVEEDKEERELRIQRLYAAMNSLSKKREQILRLNVEEGKTYQEIAETMHISKNTVKNQLVKAKQILKQKIDFASF</sequence>
<dbReference type="GO" id="GO:0006352">
    <property type="term" value="P:DNA-templated transcription initiation"/>
    <property type="evidence" value="ECO:0007669"/>
    <property type="project" value="InterPro"/>
</dbReference>
<comment type="similarity">
    <text evidence="1">Belongs to the sigma-70 factor family. ECF subfamily.</text>
</comment>
<dbReference type="Pfam" id="PF04542">
    <property type="entry name" value="Sigma70_r2"/>
    <property type="match status" value="1"/>
</dbReference>
<protein>
    <submittedName>
        <fullName evidence="7">RNA polymerase sigma-70 factor (ECF subfamily)</fullName>
    </submittedName>
</protein>
<keyword evidence="8" id="KW-1185">Reference proteome</keyword>
<reference evidence="7 8" key="1">
    <citation type="submission" date="2020-08" db="EMBL/GenBank/DDBJ databases">
        <title>Genomic Encyclopedia of Type Strains, Phase IV (KMG-IV): sequencing the most valuable type-strain genomes for metagenomic binning, comparative biology and taxonomic classification.</title>
        <authorList>
            <person name="Goeker M."/>
        </authorList>
    </citation>
    <scope>NUCLEOTIDE SEQUENCE [LARGE SCALE GENOMIC DNA]</scope>
    <source>
        <strain evidence="7 8">DSM 105074</strain>
    </source>
</reference>
<dbReference type="InterPro" id="IPR007627">
    <property type="entry name" value="RNA_pol_sigma70_r2"/>
</dbReference>
<dbReference type="GO" id="GO:0003677">
    <property type="term" value="F:DNA binding"/>
    <property type="evidence" value="ECO:0007669"/>
    <property type="project" value="InterPro"/>
</dbReference>
<dbReference type="PANTHER" id="PTHR43133:SF46">
    <property type="entry name" value="RNA POLYMERASE SIGMA-70 FACTOR ECF SUBFAMILY"/>
    <property type="match status" value="1"/>
</dbReference>
<feature type="domain" description="RNA polymerase sigma factor 70 region 4 type 2" evidence="6">
    <location>
        <begin position="121"/>
        <end position="171"/>
    </location>
</feature>
<dbReference type="PANTHER" id="PTHR43133">
    <property type="entry name" value="RNA POLYMERASE ECF-TYPE SIGMA FACTO"/>
    <property type="match status" value="1"/>
</dbReference>
<proteinExistence type="inferred from homology"/>
<feature type="domain" description="RNA polymerase sigma-70 region 2" evidence="5">
    <location>
        <begin position="26"/>
        <end position="91"/>
    </location>
</feature>
<evidence type="ECO:0000313" key="8">
    <source>
        <dbReference type="Proteomes" id="UP000557307"/>
    </source>
</evidence>
<keyword evidence="2" id="KW-0805">Transcription regulation</keyword>
<dbReference type="InterPro" id="IPR013249">
    <property type="entry name" value="RNA_pol_sigma70_r4_t2"/>
</dbReference>
<dbReference type="InterPro" id="IPR039425">
    <property type="entry name" value="RNA_pol_sigma-70-like"/>
</dbReference>
<name>A0A840TG77_9BACT</name>
<keyword evidence="3" id="KW-0731">Sigma factor</keyword>
<dbReference type="SUPFAM" id="SSF88946">
    <property type="entry name" value="Sigma2 domain of RNA polymerase sigma factors"/>
    <property type="match status" value="1"/>
</dbReference>
<gene>
    <name evidence="7" type="ORF">HNQ92_000066</name>
</gene>
<evidence type="ECO:0000259" key="5">
    <source>
        <dbReference type="Pfam" id="PF04542"/>
    </source>
</evidence>
<dbReference type="Proteomes" id="UP000557307">
    <property type="component" value="Unassembled WGS sequence"/>
</dbReference>
<organism evidence="7 8">
    <name type="scientific">Rhabdobacter roseus</name>
    <dbReference type="NCBI Taxonomy" id="1655419"/>
    <lineage>
        <taxon>Bacteria</taxon>
        <taxon>Pseudomonadati</taxon>
        <taxon>Bacteroidota</taxon>
        <taxon>Cytophagia</taxon>
        <taxon>Cytophagales</taxon>
        <taxon>Cytophagaceae</taxon>
        <taxon>Rhabdobacter</taxon>
    </lineage>
</organism>
<dbReference type="Gene3D" id="1.10.1740.10">
    <property type="match status" value="1"/>
</dbReference>
<evidence type="ECO:0000256" key="2">
    <source>
        <dbReference type="ARBA" id="ARBA00023015"/>
    </source>
</evidence>
<dbReference type="Gene3D" id="1.10.10.10">
    <property type="entry name" value="Winged helix-like DNA-binding domain superfamily/Winged helix DNA-binding domain"/>
    <property type="match status" value="1"/>
</dbReference>
<dbReference type="GO" id="GO:0016987">
    <property type="term" value="F:sigma factor activity"/>
    <property type="evidence" value="ECO:0007669"/>
    <property type="project" value="UniProtKB-KW"/>
</dbReference>
<evidence type="ECO:0000256" key="1">
    <source>
        <dbReference type="ARBA" id="ARBA00010641"/>
    </source>
</evidence>
<dbReference type="InterPro" id="IPR013324">
    <property type="entry name" value="RNA_pol_sigma_r3/r4-like"/>
</dbReference>
<evidence type="ECO:0000313" key="7">
    <source>
        <dbReference type="EMBL" id="MBB5281945.1"/>
    </source>
</evidence>
<dbReference type="SUPFAM" id="SSF88659">
    <property type="entry name" value="Sigma3 and sigma4 domains of RNA polymerase sigma factors"/>
    <property type="match status" value="1"/>
</dbReference>
<evidence type="ECO:0000259" key="6">
    <source>
        <dbReference type="Pfam" id="PF08281"/>
    </source>
</evidence>
<accession>A0A840TG77</accession>
<dbReference type="InterPro" id="IPR036388">
    <property type="entry name" value="WH-like_DNA-bd_sf"/>
</dbReference>
<dbReference type="Pfam" id="PF08281">
    <property type="entry name" value="Sigma70_r4_2"/>
    <property type="match status" value="1"/>
</dbReference>
<dbReference type="RefSeq" id="WP_184169308.1">
    <property type="nucleotide sequence ID" value="NZ_JACHGF010000001.1"/>
</dbReference>
<evidence type="ECO:0000256" key="3">
    <source>
        <dbReference type="ARBA" id="ARBA00023082"/>
    </source>
</evidence>
<evidence type="ECO:0000256" key="4">
    <source>
        <dbReference type="ARBA" id="ARBA00023163"/>
    </source>
</evidence>